<protein>
    <submittedName>
        <fullName evidence="1">Uncharacterized protein</fullName>
    </submittedName>
</protein>
<comment type="caution">
    <text evidence="1">The sequence shown here is derived from an EMBL/GenBank/DDBJ whole genome shotgun (WGS) entry which is preliminary data.</text>
</comment>
<dbReference type="EMBL" id="CASHSV030000823">
    <property type="protein sequence ID" value="CAJ2678323.1"/>
    <property type="molecule type" value="Genomic_DNA"/>
</dbReference>
<organism evidence="1 2">
    <name type="scientific">Trifolium pratense</name>
    <name type="common">Red clover</name>
    <dbReference type="NCBI Taxonomy" id="57577"/>
    <lineage>
        <taxon>Eukaryota</taxon>
        <taxon>Viridiplantae</taxon>
        <taxon>Streptophyta</taxon>
        <taxon>Embryophyta</taxon>
        <taxon>Tracheophyta</taxon>
        <taxon>Spermatophyta</taxon>
        <taxon>Magnoliopsida</taxon>
        <taxon>eudicotyledons</taxon>
        <taxon>Gunneridae</taxon>
        <taxon>Pentapetalae</taxon>
        <taxon>rosids</taxon>
        <taxon>fabids</taxon>
        <taxon>Fabales</taxon>
        <taxon>Fabaceae</taxon>
        <taxon>Papilionoideae</taxon>
        <taxon>50 kb inversion clade</taxon>
        <taxon>NPAAA clade</taxon>
        <taxon>Hologalegina</taxon>
        <taxon>IRL clade</taxon>
        <taxon>Trifolieae</taxon>
        <taxon>Trifolium</taxon>
    </lineage>
</organism>
<accession>A0ACB0MD49</accession>
<proteinExistence type="predicted"/>
<keyword evidence="2" id="KW-1185">Reference proteome</keyword>
<evidence type="ECO:0000313" key="2">
    <source>
        <dbReference type="Proteomes" id="UP001177021"/>
    </source>
</evidence>
<evidence type="ECO:0000313" key="1">
    <source>
        <dbReference type="EMBL" id="CAJ2678323.1"/>
    </source>
</evidence>
<sequence length="400" mass="44570">MILNKDKYRRDSNEESKILEKMKKRKQCDNQNQENYENVGSEDRLSDLPDYVILHILSFLNTKHVVRTCVLSKRWKHLWKRIPTLILHASRFSTVKQFSVFVSKILTLRDSSSSLNVLDLDPHGDIEPLLLKKILNYVCSHSSHLEELGISVNGDSSLIMSCVSSCRALTSLMLSVYPRGGIFGSNYETLFPKSLNLPALTSLDLTNFVFCGSVLNISSETLVNLALHYNSSEFPKIELSAPSLCTFTFTGTPRQKICGSGLSSVKQVNISADIISRCDAAPMILLSWLLDLANVKSLTVTSTALWMLSLVPDLLEVKLPSLCILKSMEIKLEPLCVQGALLYMVKDAMLKKAAANSRKEVARLRREFKAGSQPSSIPDGMVNFLLQNSSSAKVDITTVY</sequence>
<reference evidence="1" key="1">
    <citation type="submission" date="2023-10" db="EMBL/GenBank/DDBJ databases">
        <authorList>
            <person name="Rodriguez Cubillos JULIANA M."/>
            <person name="De Vega J."/>
        </authorList>
    </citation>
    <scope>NUCLEOTIDE SEQUENCE</scope>
</reference>
<gene>
    <name evidence="1" type="ORF">MILVUS5_LOCUS40628</name>
</gene>
<dbReference type="Proteomes" id="UP001177021">
    <property type="component" value="Unassembled WGS sequence"/>
</dbReference>
<name>A0ACB0MD49_TRIPR</name>